<feature type="region of interest" description="Disordered" evidence="2">
    <location>
        <begin position="832"/>
        <end position="851"/>
    </location>
</feature>
<evidence type="ECO:0000313" key="7">
    <source>
        <dbReference type="Proteomes" id="UP000275910"/>
    </source>
</evidence>
<dbReference type="InterPro" id="IPR022385">
    <property type="entry name" value="Rhs_assc_core"/>
</dbReference>
<evidence type="ECO:0000256" key="1">
    <source>
        <dbReference type="ARBA" id="ARBA00022737"/>
    </source>
</evidence>
<dbReference type="EMBL" id="RCTY01000042">
    <property type="protein sequence ID" value="ROU05726.1"/>
    <property type="molecule type" value="Genomic_DNA"/>
</dbReference>
<dbReference type="PANTHER" id="PTHR32305">
    <property type="match status" value="1"/>
</dbReference>
<evidence type="ECO:0000256" key="2">
    <source>
        <dbReference type="SAM" id="MobiDB-lite"/>
    </source>
</evidence>
<evidence type="ECO:0000256" key="3">
    <source>
        <dbReference type="SAM" id="SignalP"/>
    </source>
</evidence>
<dbReference type="NCBIfam" id="TIGR03696">
    <property type="entry name" value="Rhs_assc_core"/>
    <property type="match status" value="1"/>
</dbReference>
<dbReference type="InterPro" id="IPR056823">
    <property type="entry name" value="TEN-like_YD-shell"/>
</dbReference>
<evidence type="ECO:0000313" key="6">
    <source>
        <dbReference type="EMBL" id="ROU05726.1"/>
    </source>
</evidence>
<comment type="caution">
    <text evidence="6">The sequence shown here is derived from an EMBL/GenBank/DDBJ whole genome shotgun (WGS) entry which is preliminary data.</text>
</comment>
<dbReference type="InterPro" id="IPR045351">
    <property type="entry name" value="DUF6531"/>
</dbReference>
<dbReference type="InterPro" id="IPR031325">
    <property type="entry name" value="RHS_repeat"/>
</dbReference>
<feature type="chain" id="PRO_5018188489" evidence="3">
    <location>
        <begin position="19"/>
        <end position="1616"/>
    </location>
</feature>
<gene>
    <name evidence="6" type="ORF">D9T17_17125</name>
</gene>
<dbReference type="NCBIfam" id="TIGR01643">
    <property type="entry name" value="YD_repeat_2x"/>
    <property type="match status" value="2"/>
</dbReference>
<evidence type="ECO:0000259" key="5">
    <source>
        <dbReference type="Pfam" id="PF25023"/>
    </source>
</evidence>
<sequence length="1616" mass="174531">MRRTLGLGLLLFSALAGAQESQMPWKIIAPTGQTQSHNTYQEAAEAIKALPSDQPGMPSPYPHVTVIKDNLLRADGKGTITYWMGLTQPLDPDWGYDATLGSGITHPSEALALAELEAFFNELNPACPATAKATPSTSWTAPDPQFAGMLENRSYDVEHFSGDGSDTSPCVKDQVTAMEMSRTRRMQCPVPYTNWSNQRGACVNEDIVATISTDKIKNCERDQAPLFAEFSGMKGNPCNIKTGEKSESQTDFDLGWTAFARSYHSGIAVRSGGFGPGWTHSLDLRLSITPDTLGLSGGSGYQVRFAKVGSAFVAADSSGDRIVASGSQWLLYRANEVLVFDSQGRLVEQRAEDGNTLTYAYGEYDRLDSIAHSTGRSLQIHYAGNSGAAVIASITSAGATLASYTYTAGGQVEAVTYPGGGQHKYHYEDSRFPRHLTGVTHEDSKRYSTFAYDAKGRVISSQHDGGADGITLTYRSQGGADVTDALGRVITYGLTSSSGALPRRVSEVIDDRGTMSQTYTGESTDFRGRVNLGTDRRGIQTGYAYAEANDAVTGALARTTTITEAVGKPEQRVSATTTDVASNRLIRSAVGNQETRITRNARLQPTSAAVRDTVTNEIRTSTFSYCEAADVAAANSTCPILGLLKSVDGPRTDVNDITRFEYYGSDDSTCATTPALCTYRKGDLRKTVDALGRATEVLGYDLLGRPLSVLDPNGVVTDYEHNARGWLIATKVRGADNAVETDDRITRIEHWPMGLVKKVTLPGNVATSYTYDAAERLTDITDNAGNTIHYTLDLAGNTKQEDIKTASGTLKQTLSRVFDTLGQLKTLKDASQNPTGFTYDKNGNPELTTDPLNRQTLQTYDPLNRLGVTLQDVGGLAAQTKLEYTALNQVAKVTDPNGLNTVYAYNGFGDQTKLTSPDTGVTDYTYNAGGLLATKKDANDPVAHRYTYDALGRPTAIFYTAAGPADVEYDYDTVNAECTAGQTFALGRLTASRTEGNELKYCYDRFGQVVRKVQIVAGKSFTLKYAYTIGGHLYTVTYPDGTTVDYARDTQARIKEIGVRPNGGTRTVLLNNATYDPFGPVTGWTYGNGRTLSRTYDLDYRPKTVFDTASGGLSLGYGYNAAGELTELKDGLLSAGLANYEYDTLGRLTKTLDGVNPMETYSYDKTGNRKSMLHGGVTDAYVYPATSHRLSSVAGVARGYDAAGNTISIGGTAKEFVYNANDRLSQFKQAGAIKASYRYNAAGERVATTGATTTTIDTYTLYDEDGNWIGDYNSTGAAKQQAVWFGSAPVGLVVGSGSTQTLHYVQPDHLGTPRAVIDPSRNVAIWTWDAKSEAFGNSPPSQDPDQDGIAFVFNMRFPGQRYDAASGLIYNYFRDYDPASGRYIQSDPTGLAGGPSTYAYVDSNPLLEVDPEGLQGRVPRTWGNGGSVSYVYSPMATQARATINQIQLLNPTFRFQSIGPRGQNITRQDVSALNRTLFETRSAHQALWPNSCPPNSSRTNEQLNREIATNRAAHEAYVDALRAQMGKPSVYDPALARLIDPLYRPNATIGSGSTAAAIRQELATGQPVGGAFHSQKAADSIRALERWLSNNSTARPGDRAAAENVIRDMNNALNGK</sequence>
<dbReference type="Pfam" id="PF05593">
    <property type="entry name" value="RHS_repeat"/>
    <property type="match status" value="3"/>
</dbReference>
<feature type="domain" description="DUF6531" evidence="4">
    <location>
        <begin position="235"/>
        <end position="305"/>
    </location>
</feature>
<dbReference type="PANTHER" id="PTHR32305:SF15">
    <property type="entry name" value="PROTEIN RHSA-RELATED"/>
    <property type="match status" value="1"/>
</dbReference>
<dbReference type="Proteomes" id="UP000275910">
    <property type="component" value="Unassembled WGS sequence"/>
</dbReference>
<feature type="domain" description="Teneurin-like YD-shell" evidence="5">
    <location>
        <begin position="1118"/>
        <end position="1387"/>
    </location>
</feature>
<dbReference type="InterPro" id="IPR006530">
    <property type="entry name" value="YD"/>
</dbReference>
<feature type="signal peptide" evidence="3">
    <location>
        <begin position="1"/>
        <end position="18"/>
    </location>
</feature>
<feature type="domain" description="Teneurin-like YD-shell" evidence="5">
    <location>
        <begin position="340"/>
        <end position="478"/>
    </location>
</feature>
<dbReference type="Gene3D" id="2.180.10.10">
    <property type="entry name" value="RHS repeat-associated core"/>
    <property type="match status" value="3"/>
</dbReference>
<organism evidence="6 7">
    <name type="scientific">Lysobacter enzymogenes</name>
    <dbReference type="NCBI Taxonomy" id="69"/>
    <lineage>
        <taxon>Bacteria</taxon>
        <taxon>Pseudomonadati</taxon>
        <taxon>Pseudomonadota</taxon>
        <taxon>Gammaproteobacteria</taxon>
        <taxon>Lysobacterales</taxon>
        <taxon>Lysobacteraceae</taxon>
        <taxon>Lysobacter</taxon>
    </lineage>
</organism>
<reference evidence="6 7" key="1">
    <citation type="submission" date="2018-10" db="EMBL/GenBank/DDBJ databases">
        <title>The genome of Lysobacter enzymogenes OH11.</title>
        <authorList>
            <person name="Liu F."/>
            <person name="Zhao Y."/>
            <person name="Qian G."/>
            <person name="Chen Y."/>
            <person name="Xu H."/>
        </authorList>
    </citation>
    <scope>NUCLEOTIDE SEQUENCE [LARGE SCALE GENOMIC DNA]</scope>
    <source>
        <strain evidence="6 7">OH11</strain>
    </source>
</reference>
<dbReference type="Pfam" id="PF25023">
    <property type="entry name" value="TEN_YD-shell"/>
    <property type="match status" value="2"/>
</dbReference>
<name>A0A3N2REB7_LYSEN</name>
<keyword evidence="1" id="KW-0677">Repeat</keyword>
<keyword evidence="3" id="KW-0732">Signal</keyword>
<evidence type="ECO:0000259" key="4">
    <source>
        <dbReference type="Pfam" id="PF20148"/>
    </source>
</evidence>
<proteinExistence type="predicted"/>
<accession>A0A3N2REB7</accession>
<dbReference type="Pfam" id="PF20148">
    <property type="entry name" value="DUF6531"/>
    <property type="match status" value="1"/>
</dbReference>
<dbReference type="InterPro" id="IPR050708">
    <property type="entry name" value="T6SS_VgrG/RHS"/>
</dbReference>
<protein>
    <submittedName>
        <fullName evidence="6">RHS repeat protein</fullName>
    </submittedName>
</protein>